<reference evidence="15" key="1">
    <citation type="submission" date="2015-07" db="EMBL/GenBank/DDBJ databases">
        <title>Draft Genome Sequences of Anaerolinea thermolimosa IMO-1, Bellilinea caldifistulae GOMI-1, Leptolinea tardivitalis YMTK-2, Levilinea saccharolytica KIBI-1,Longilinea arvoryzae KOME-1, Previously Described as Members of the Anaerolineaceae (Chloroflexi).</title>
        <authorList>
            <person name="Sekiguchi Y."/>
            <person name="Ohashi A."/>
            <person name="Matsuura N."/>
            <person name="Tourlousse M.D."/>
        </authorList>
    </citation>
    <scope>NUCLEOTIDE SEQUENCE [LARGE SCALE GENOMIC DNA]</scope>
    <source>
        <strain evidence="15">KOME-1</strain>
    </source>
</reference>
<evidence type="ECO:0000256" key="11">
    <source>
        <dbReference type="ARBA" id="ARBA00044535"/>
    </source>
</evidence>
<dbReference type="GO" id="GO:0003677">
    <property type="term" value="F:DNA binding"/>
    <property type="evidence" value="ECO:0007669"/>
    <property type="project" value="UniProtKB-KW"/>
</dbReference>
<dbReference type="Proteomes" id="UP000055060">
    <property type="component" value="Unassembled WGS sequence"/>
</dbReference>
<accession>A0A0S7BD37</accession>
<dbReference type="EC" id="5.6.2.4" evidence="10"/>
<proteinExistence type="inferred from homology"/>
<dbReference type="InterPro" id="IPR014001">
    <property type="entry name" value="Helicase_ATP-bd"/>
</dbReference>
<dbReference type="Pfam" id="PF00270">
    <property type="entry name" value="DEAD"/>
    <property type="match status" value="1"/>
</dbReference>
<dbReference type="FunFam" id="3.40.50.300:FF:001389">
    <property type="entry name" value="ATP-dependent DNA helicase RecQ"/>
    <property type="match status" value="1"/>
</dbReference>
<dbReference type="GO" id="GO:0046872">
    <property type="term" value="F:metal ion binding"/>
    <property type="evidence" value="ECO:0007669"/>
    <property type="project" value="UniProtKB-KW"/>
</dbReference>
<keyword evidence="16" id="KW-1185">Reference proteome</keyword>
<dbReference type="Gene3D" id="3.40.50.2020">
    <property type="match status" value="1"/>
</dbReference>
<keyword evidence="3" id="KW-0547">Nucleotide-binding</keyword>
<dbReference type="Pfam" id="PF16124">
    <property type="entry name" value="RecQ_Zn_bind"/>
    <property type="match status" value="1"/>
</dbReference>
<gene>
    <name evidence="15" type="ORF">LARV_00364</name>
</gene>
<dbReference type="GO" id="GO:0016787">
    <property type="term" value="F:hydrolase activity"/>
    <property type="evidence" value="ECO:0007669"/>
    <property type="project" value="UniProtKB-KW"/>
</dbReference>
<dbReference type="SMART" id="SM00956">
    <property type="entry name" value="RQC"/>
    <property type="match status" value="1"/>
</dbReference>
<dbReference type="OrthoDB" id="9763310at2"/>
<comment type="similarity">
    <text evidence="1">Belongs to the helicase family. RecQ subfamily.</text>
</comment>
<dbReference type="EMBL" id="DF967972">
    <property type="protein sequence ID" value="GAP12628.1"/>
    <property type="molecule type" value="Genomic_DNA"/>
</dbReference>
<dbReference type="GO" id="GO:0043590">
    <property type="term" value="C:bacterial nucleoid"/>
    <property type="evidence" value="ECO:0007669"/>
    <property type="project" value="TreeGrafter"/>
</dbReference>
<evidence type="ECO:0000256" key="1">
    <source>
        <dbReference type="ARBA" id="ARBA00005446"/>
    </source>
</evidence>
<keyword evidence="8" id="KW-0413">Isomerase</keyword>
<keyword evidence="2" id="KW-0479">Metal-binding</keyword>
<dbReference type="GO" id="GO:0006310">
    <property type="term" value="P:DNA recombination"/>
    <property type="evidence" value="ECO:0007669"/>
    <property type="project" value="InterPro"/>
</dbReference>
<evidence type="ECO:0000256" key="12">
    <source>
        <dbReference type="ARBA" id="ARBA00044550"/>
    </source>
</evidence>
<dbReference type="Pfam" id="PF00156">
    <property type="entry name" value="Pribosyltran"/>
    <property type="match status" value="1"/>
</dbReference>
<dbReference type="GO" id="GO:0005737">
    <property type="term" value="C:cytoplasm"/>
    <property type="evidence" value="ECO:0007669"/>
    <property type="project" value="TreeGrafter"/>
</dbReference>
<keyword evidence="6" id="KW-0067">ATP-binding</keyword>
<dbReference type="PROSITE" id="PS51194">
    <property type="entry name" value="HELICASE_CTER"/>
    <property type="match status" value="1"/>
</dbReference>
<dbReference type="InterPro" id="IPR000836">
    <property type="entry name" value="PRTase_dom"/>
</dbReference>
<dbReference type="PANTHER" id="PTHR13710:SF105">
    <property type="entry name" value="ATP-DEPENDENT DNA HELICASE Q1"/>
    <property type="match status" value="1"/>
</dbReference>
<dbReference type="GO" id="GO:0006281">
    <property type="term" value="P:DNA repair"/>
    <property type="evidence" value="ECO:0007669"/>
    <property type="project" value="InterPro"/>
</dbReference>
<dbReference type="GO" id="GO:0030894">
    <property type="term" value="C:replisome"/>
    <property type="evidence" value="ECO:0007669"/>
    <property type="project" value="TreeGrafter"/>
</dbReference>
<dbReference type="SMART" id="SM00490">
    <property type="entry name" value="HELICc"/>
    <property type="match status" value="1"/>
</dbReference>
<evidence type="ECO:0000256" key="6">
    <source>
        <dbReference type="ARBA" id="ARBA00022840"/>
    </source>
</evidence>
<dbReference type="PANTHER" id="PTHR13710">
    <property type="entry name" value="DNA HELICASE RECQ FAMILY MEMBER"/>
    <property type="match status" value="1"/>
</dbReference>
<organism evidence="15">
    <name type="scientific">Longilinea arvoryzae</name>
    <dbReference type="NCBI Taxonomy" id="360412"/>
    <lineage>
        <taxon>Bacteria</taxon>
        <taxon>Bacillati</taxon>
        <taxon>Chloroflexota</taxon>
        <taxon>Anaerolineae</taxon>
        <taxon>Anaerolineales</taxon>
        <taxon>Anaerolineaceae</taxon>
        <taxon>Longilinea</taxon>
    </lineage>
</organism>
<dbReference type="Pfam" id="PF00271">
    <property type="entry name" value="Helicase_C"/>
    <property type="match status" value="1"/>
</dbReference>
<evidence type="ECO:0000256" key="2">
    <source>
        <dbReference type="ARBA" id="ARBA00022723"/>
    </source>
</evidence>
<dbReference type="InterPro" id="IPR036388">
    <property type="entry name" value="WH-like_DNA-bd_sf"/>
</dbReference>
<dbReference type="SUPFAM" id="SSF53271">
    <property type="entry name" value="PRTase-like"/>
    <property type="match status" value="1"/>
</dbReference>
<dbReference type="InterPro" id="IPR027417">
    <property type="entry name" value="P-loop_NTPase"/>
</dbReference>
<evidence type="ECO:0000256" key="3">
    <source>
        <dbReference type="ARBA" id="ARBA00022741"/>
    </source>
</evidence>
<dbReference type="NCBIfam" id="TIGR00614">
    <property type="entry name" value="recQ_fam"/>
    <property type="match status" value="1"/>
</dbReference>
<dbReference type="PROSITE" id="PS51192">
    <property type="entry name" value="HELICASE_ATP_BIND_1"/>
    <property type="match status" value="1"/>
</dbReference>
<keyword evidence="5 15" id="KW-0347">Helicase</keyword>
<evidence type="ECO:0000256" key="5">
    <source>
        <dbReference type="ARBA" id="ARBA00022806"/>
    </source>
</evidence>
<dbReference type="AlphaFoldDB" id="A0A0S7BD37"/>
<name>A0A0S7BD37_9CHLR</name>
<dbReference type="GO" id="GO:0005524">
    <property type="term" value="F:ATP binding"/>
    <property type="evidence" value="ECO:0007669"/>
    <property type="project" value="UniProtKB-KW"/>
</dbReference>
<evidence type="ECO:0000313" key="16">
    <source>
        <dbReference type="Proteomes" id="UP000055060"/>
    </source>
</evidence>
<dbReference type="CDD" id="cd17920">
    <property type="entry name" value="DEXHc_RecQ"/>
    <property type="match status" value="1"/>
</dbReference>
<dbReference type="Pfam" id="PF14493">
    <property type="entry name" value="HTH_40"/>
    <property type="match status" value="1"/>
</dbReference>
<evidence type="ECO:0000256" key="9">
    <source>
        <dbReference type="ARBA" id="ARBA00034617"/>
    </source>
</evidence>
<sequence>MTLDEQVLLHLRTSFGFDSFRPGQREALHSLLDGRDTLVVMPTGAGKSLIFQLAALQLPGLTLVISPLIALMKDQVDGLTGRGIPATFINSALPPAEQTARLARLARGAFRIVYIAPERLRSIDFLGALKNRPISLLAVDEAHCISEWGHDFRPDYLNIARWRGSLPPHPPLTIALTATATPQVQKDILRLLGLADDAVSIVTGFNRPNLSLNVCYTGGERGKLGALKELAGSRQDGAVIVYTGTRRDAEAVAEFAGEVLQRPAEFYHAGLPAEERTRIQNDFITGKSNFIAATNAFGMGIDRADVRQVIHYALPGSLEAYYQEAGRAGRDGLPARTALLYDPKDRALQEHFVRQSDLGTEDLLALRQALPAGKEFWTTLDDLSRLSELQSVQIKVGLSMLERAGALEHLGDEGLRLMYRRGAWNPERIDEAIAHNTEYLRNRQQQLEAMIAYAESNRCRRRILLQHFGDAAEPRAGDGDCCDNCRNRAPAANSAPPDAAAELSEAERTALVILDCVRRVKIKVGVVKLAQVLNGSRAKEILQFHHEKDTYYGRLAALRQKDIEGLIDRLVGLGHLKIVGGDFPVLNLTPRGENAIRQKERIPLRLTKLRSRAEVRREKARRTVNDSVACTAELLADGLTPEQIARQRELAVSTIYIHCERLITAGKLNLNQVISADVRAQIEAAIRQAGSTEQLAPIKALLPEEIDYGMIRCVAAAYRPAPQPDPTGAAPDAVDAFLTRPHPRPLNGPWDCGWSLDFHSHFSGGDWARSGVGDLTYRLKYEGDLSVLPALVDHALHLLQTHPELGRVNAVLPVPPSLDRPNDPVRAFCSALSSTIKMPLQSGLIKARPTRPQKELKSLAQKRANVCGAFALQADVHGKRLLVVDDLFDSGATLEEITGLLRKHGAAGVHVLTLTRTIHSDQ</sequence>
<evidence type="ECO:0000256" key="4">
    <source>
        <dbReference type="ARBA" id="ARBA00022801"/>
    </source>
</evidence>
<dbReference type="InterPro" id="IPR029491">
    <property type="entry name" value="Helicase_HTH"/>
</dbReference>
<dbReference type="RefSeq" id="WP_075072038.1">
    <property type="nucleotide sequence ID" value="NZ_DF967972.1"/>
</dbReference>
<dbReference type="InterPro" id="IPR004589">
    <property type="entry name" value="DNA_helicase_ATP-dep_RecQ"/>
</dbReference>
<dbReference type="Pfam" id="PF09382">
    <property type="entry name" value="RQC"/>
    <property type="match status" value="1"/>
</dbReference>
<dbReference type="GO" id="GO:0009378">
    <property type="term" value="F:four-way junction helicase activity"/>
    <property type="evidence" value="ECO:0007669"/>
    <property type="project" value="TreeGrafter"/>
</dbReference>
<dbReference type="Gene3D" id="1.10.10.10">
    <property type="entry name" value="Winged helix-like DNA-binding domain superfamily/Winged helix DNA-binding domain"/>
    <property type="match status" value="1"/>
</dbReference>
<evidence type="ECO:0000313" key="15">
    <source>
        <dbReference type="EMBL" id="GAP12628.1"/>
    </source>
</evidence>
<protein>
    <recommendedName>
        <fullName evidence="11">ATP-dependent DNA helicase RecQ</fullName>
        <ecNumber evidence="10">5.6.2.4</ecNumber>
    </recommendedName>
    <alternativeName>
        <fullName evidence="12">DNA 3'-5' helicase RecQ</fullName>
    </alternativeName>
</protein>
<keyword evidence="4" id="KW-0378">Hydrolase</keyword>
<dbReference type="CDD" id="cd06223">
    <property type="entry name" value="PRTases_typeI"/>
    <property type="match status" value="1"/>
</dbReference>
<dbReference type="Gene3D" id="3.40.50.300">
    <property type="entry name" value="P-loop containing nucleotide triphosphate hydrolases"/>
    <property type="match status" value="2"/>
</dbReference>
<comment type="catalytic activity">
    <reaction evidence="9">
        <text>Couples ATP hydrolysis with the unwinding of duplex DNA by translocating in the 3'-5' direction.</text>
        <dbReference type="EC" id="5.6.2.4"/>
    </reaction>
</comment>
<feature type="domain" description="Helicase ATP-binding" evidence="13">
    <location>
        <begin position="28"/>
        <end position="198"/>
    </location>
</feature>
<dbReference type="InterPro" id="IPR018982">
    <property type="entry name" value="RQC_domain"/>
</dbReference>
<dbReference type="SUPFAM" id="SSF46785">
    <property type="entry name" value="Winged helix' DNA-binding domain"/>
    <property type="match status" value="1"/>
</dbReference>
<dbReference type="STRING" id="360412.LARV_00364"/>
<dbReference type="GO" id="GO:0006260">
    <property type="term" value="P:DNA replication"/>
    <property type="evidence" value="ECO:0007669"/>
    <property type="project" value="InterPro"/>
</dbReference>
<dbReference type="SUPFAM" id="SSF52540">
    <property type="entry name" value="P-loop containing nucleoside triphosphate hydrolases"/>
    <property type="match status" value="1"/>
</dbReference>
<dbReference type="SMART" id="SM00487">
    <property type="entry name" value="DEXDc"/>
    <property type="match status" value="1"/>
</dbReference>
<dbReference type="InterPro" id="IPR029057">
    <property type="entry name" value="PRTase-like"/>
</dbReference>
<dbReference type="InterPro" id="IPR011545">
    <property type="entry name" value="DEAD/DEAH_box_helicase_dom"/>
</dbReference>
<dbReference type="GO" id="GO:0043138">
    <property type="term" value="F:3'-5' DNA helicase activity"/>
    <property type="evidence" value="ECO:0007669"/>
    <property type="project" value="UniProtKB-EC"/>
</dbReference>
<keyword evidence="7" id="KW-0238">DNA-binding</keyword>
<evidence type="ECO:0000256" key="7">
    <source>
        <dbReference type="ARBA" id="ARBA00023125"/>
    </source>
</evidence>
<evidence type="ECO:0000256" key="8">
    <source>
        <dbReference type="ARBA" id="ARBA00023235"/>
    </source>
</evidence>
<dbReference type="InterPro" id="IPR032284">
    <property type="entry name" value="RecQ_Zn-bd"/>
</dbReference>
<feature type="domain" description="Helicase C-terminal" evidence="14">
    <location>
        <begin position="226"/>
        <end position="384"/>
    </location>
</feature>
<dbReference type="InterPro" id="IPR001650">
    <property type="entry name" value="Helicase_C-like"/>
</dbReference>
<evidence type="ECO:0000256" key="10">
    <source>
        <dbReference type="ARBA" id="ARBA00034808"/>
    </source>
</evidence>
<dbReference type="InterPro" id="IPR036390">
    <property type="entry name" value="WH_DNA-bd_sf"/>
</dbReference>
<evidence type="ECO:0000259" key="14">
    <source>
        <dbReference type="PROSITE" id="PS51194"/>
    </source>
</evidence>
<evidence type="ECO:0000259" key="13">
    <source>
        <dbReference type="PROSITE" id="PS51192"/>
    </source>
</evidence>